<dbReference type="InterPro" id="IPR011990">
    <property type="entry name" value="TPR-like_helical_dom_sf"/>
</dbReference>
<dbReference type="Proteomes" id="UP000325292">
    <property type="component" value="Chromosome"/>
</dbReference>
<dbReference type="PROSITE" id="PS50943">
    <property type="entry name" value="HTH_CROC1"/>
    <property type="match status" value="1"/>
</dbReference>
<evidence type="ECO:0000256" key="1">
    <source>
        <dbReference type="PROSITE-ProRule" id="PRU00339"/>
    </source>
</evidence>
<proteinExistence type="predicted"/>
<dbReference type="SUPFAM" id="SSF48452">
    <property type="entry name" value="TPR-like"/>
    <property type="match status" value="1"/>
</dbReference>
<evidence type="ECO:0000313" key="4">
    <source>
        <dbReference type="Proteomes" id="UP000325292"/>
    </source>
</evidence>
<dbReference type="PROSITE" id="PS50005">
    <property type="entry name" value="TPR"/>
    <property type="match status" value="1"/>
</dbReference>
<gene>
    <name evidence="3" type="ORF">BXT84_03365</name>
</gene>
<feature type="domain" description="HTH cro/C1-type" evidence="2">
    <location>
        <begin position="7"/>
        <end position="60"/>
    </location>
</feature>
<organism evidence="3 4">
    <name type="scientific">Sulfobacillus thermotolerans</name>
    <dbReference type="NCBI Taxonomy" id="338644"/>
    <lineage>
        <taxon>Bacteria</taxon>
        <taxon>Bacillati</taxon>
        <taxon>Bacillota</taxon>
        <taxon>Clostridia</taxon>
        <taxon>Eubacteriales</taxon>
        <taxon>Clostridiales Family XVII. Incertae Sedis</taxon>
        <taxon>Sulfobacillus</taxon>
    </lineage>
</organism>
<dbReference type="Gene3D" id="1.10.260.40">
    <property type="entry name" value="lambda repressor-like DNA-binding domains"/>
    <property type="match status" value="1"/>
</dbReference>
<dbReference type="InterPro" id="IPR019734">
    <property type="entry name" value="TPR_rpt"/>
</dbReference>
<keyword evidence="1" id="KW-0802">TPR repeat</keyword>
<dbReference type="EMBL" id="CP019454">
    <property type="protein sequence ID" value="AUW93108.1"/>
    <property type="molecule type" value="Genomic_DNA"/>
</dbReference>
<dbReference type="CDD" id="cd00093">
    <property type="entry name" value="HTH_XRE"/>
    <property type="match status" value="1"/>
</dbReference>
<protein>
    <recommendedName>
        <fullName evidence="2">HTH cro/C1-type domain-containing protein</fullName>
    </recommendedName>
</protein>
<keyword evidence="4" id="KW-1185">Reference proteome</keyword>
<dbReference type="SMART" id="SM00530">
    <property type="entry name" value="HTH_XRE"/>
    <property type="match status" value="1"/>
</dbReference>
<dbReference type="InterPro" id="IPR010982">
    <property type="entry name" value="Lambda_DNA-bd_dom_sf"/>
</dbReference>
<sequence length="388" mass="43693">MSLNTIVKRRRQKMGLTSTDAASKAGISKSYLLAIEAGTRIPSPSVMRQLAIALTWPDDVWYLEYLQVERRPPTLCRLAELMLEADNVKLAEAIALHALAFSQGSYNGRYNSKVYYLMEKISLKKQDFKQMLQWSQLMVNALNHVAISYRKGVALYNHALALSLAEHHNGRQCQPLLAQAKEIFLALHRPREANLVDYTKANILLANKNYKDALTLYCQVKRHPFADPVINVETHLGELICYWALHGKDKGLIQQFETLIDKATPLQTARIYHNMGVLHRQCGEFALAIEQLEKALALYGDTQTRQRGSTIAELCLTHILAGHLPEAAAYAQQYALVPDPKDTQDTASMILLAQKLGLPTPPFQTDNLVLDDYEQRLTCSFHIIASQP</sequence>
<evidence type="ECO:0000313" key="3">
    <source>
        <dbReference type="EMBL" id="AUW93108.1"/>
    </source>
</evidence>
<dbReference type="SUPFAM" id="SSF47413">
    <property type="entry name" value="lambda repressor-like DNA-binding domains"/>
    <property type="match status" value="1"/>
</dbReference>
<evidence type="ECO:0000259" key="2">
    <source>
        <dbReference type="PROSITE" id="PS50943"/>
    </source>
</evidence>
<dbReference type="SMART" id="SM00028">
    <property type="entry name" value="TPR"/>
    <property type="match status" value="1"/>
</dbReference>
<dbReference type="Gene3D" id="1.25.40.10">
    <property type="entry name" value="Tetratricopeptide repeat domain"/>
    <property type="match status" value="1"/>
</dbReference>
<reference evidence="3 4" key="1">
    <citation type="journal article" date="2019" name="Sci. Rep.">
        <title>Sulfobacillus thermotolerans: new insights into resistance and metabolic capacities of acidophilic chemolithotrophs.</title>
        <authorList>
            <person name="Panyushkina A.E."/>
            <person name="Babenko V.V."/>
            <person name="Nikitina A.S."/>
            <person name="Selezneva O.V."/>
            <person name="Tsaplina I.A."/>
            <person name="Letarova M.A."/>
            <person name="Kostryukova E.S."/>
            <person name="Letarov A.V."/>
        </authorList>
    </citation>
    <scope>NUCLEOTIDE SEQUENCE [LARGE SCALE GENOMIC DNA]</scope>
    <source>
        <strain evidence="3 4">Kr1</strain>
    </source>
</reference>
<dbReference type="Pfam" id="PF01381">
    <property type="entry name" value="HTH_3"/>
    <property type="match status" value="1"/>
</dbReference>
<name>A0ABM6RP02_9FIRM</name>
<feature type="repeat" description="TPR" evidence="1">
    <location>
        <begin position="269"/>
        <end position="302"/>
    </location>
</feature>
<dbReference type="InterPro" id="IPR001387">
    <property type="entry name" value="Cro/C1-type_HTH"/>
</dbReference>
<accession>A0ABM6RP02</accession>